<accession>A0A4S4MPM9</accession>
<dbReference type="EMBL" id="SGPM01000263">
    <property type="protein sequence ID" value="THH27297.1"/>
    <property type="molecule type" value="Genomic_DNA"/>
</dbReference>
<proteinExistence type="predicted"/>
<protein>
    <submittedName>
        <fullName evidence="1">Uncharacterized protein</fullName>
    </submittedName>
</protein>
<dbReference type="InterPro" id="IPR008949">
    <property type="entry name" value="Isoprenoid_synthase_dom_sf"/>
</dbReference>
<dbReference type="Proteomes" id="UP000308730">
    <property type="component" value="Unassembled WGS sequence"/>
</dbReference>
<keyword evidence="2" id="KW-1185">Reference proteome</keyword>
<evidence type="ECO:0000313" key="2">
    <source>
        <dbReference type="Proteomes" id="UP000308730"/>
    </source>
</evidence>
<dbReference type="Gene3D" id="1.10.600.10">
    <property type="entry name" value="Farnesyl Diphosphate Synthase"/>
    <property type="match status" value="1"/>
</dbReference>
<dbReference type="OrthoDB" id="2800002at2759"/>
<organism evidence="1 2">
    <name type="scientific">Antrodiella citrinella</name>
    <dbReference type="NCBI Taxonomy" id="2447956"/>
    <lineage>
        <taxon>Eukaryota</taxon>
        <taxon>Fungi</taxon>
        <taxon>Dikarya</taxon>
        <taxon>Basidiomycota</taxon>
        <taxon>Agaricomycotina</taxon>
        <taxon>Agaricomycetes</taxon>
        <taxon>Polyporales</taxon>
        <taxon>Steccherinaceae</taxon>
        <taxon>Antrodiella</taxon>
    </lineage>
</organism>
<gene>
    <name evidence="1" type="ORF">EUX98_g6889</name>
</gene>
<dbReference type="AlphaFoldDB" id="A0A4S4MPM9"/>
<reference evidence="1 2" key="1">
    <citation type="submission" date="2019-02" db="EMBL/GenBank/DDBJ databases">
        <title>Genome sequencing of the rare red list fungi Antrodiella citrinella (Flaviporus citrinellus).</title>
        <authorList>
            <person name="Buettner E."/>
            <person name="Kellner H."/>
        </authorList>
    </citation>
    <scope>NUCLEOTIDE SEQUENCE [LARGE SCALE GENOMIC DNA]</scope>
    <source>
        <strain evidence="1 2">DSM 108506</strain>
    </source>
</reference>
<evidence type="ECO:0000313" key="1">
    <source>
        <dbReference type="EMBL" id="THH27297.1"/>
    </source>
</evidence>
<sequence length="63" mass="7321">MSQWPWPRAMNPYYTQVKSESTAWFHSFKALKPQSQYAFDKCNLALLASLAYPWLSKGFTLTS</sequence>
<comment type="caution">
    <text evidence="1">The sequence shown here is derived from an EMBL/GenBank/DDBJ whole genome shotgun (WGS) entry which is preliminary data.</text>
</comment>
<name>A0A4S4MPM9_9APHY</name>